<comment type="caution">
    <text evidence="11">The sequence shown here is derived from an EMBL/GenBank/DDBJ whole genome shotgun (WGS) entry which is preliminary data.</text>
</comment>
<dbReference type="PANTHER" id="PTHR13405">
    <property type="entry name" value="NUCLEAR PORE COMPLEX PROTEIN NUP133"/>
    <property type="match status" value="1"/>
</dbReference>
<name>J5QLU5_TRIAS</name>
<reference evidence="11 12" key="1">
    <citation type="journal article" date="2012" name="Eukaryot. Cell">
        <title>Draft genome sequence of CBS 2479, the standard type strain of Trichosporon asahii.</title>
        <authorList>
            <person name="Yang R.Y."/>
            <person name="Li H.T."/>
            <person name="Zhu H."/>
            <person name="Zhou G.P."/>
            <person name="Wang M."/>
            <person name="Wang L."/>
        </authorList>
    </citation>
    <scope>NUCLEOTIDE SEQUENCE [LARGE SCALE GENOMIC DNA]</scope>
    <source>
        <strain evidence="12">ATCC 90039 / CBS 2479 / JCM 2466 / KCTC 7840 / NCYC 2677 / UAMH 7654</strain>
    </source>
</reference>
<evidence type="ECO:0000256" key="1">
    <source>
        <dbReference type="ARBA" id="ARBA00004259"/>
    </source>
</evidence>
<feature type="domain" description="Nucleoporin Nup133/Nup155-like C-terminal" evidence="9">
    <location>
        <begin position="628"/>
        <end position="970"/>
    </location>
</feature>
<comment type="similarity">
    <text evidence="2">Belongs to the nucleoporin Nup133 family.</text>
</comment>
<dbReference type="VEuPathDB" id="FungiDB:A1Q1_03041"/>
<dbReference type="Gene3D" id="2.130.10.10">
    <property type="entry name" value="YVTN repeat-like/Quinoprotein amine dehydrogenase"/>
    <property type="match status" value="1"/>
</dbReference>
<evidence type="ECO:0000259" key="9">
    <source>
        <dbReference type="Pfam" id="PF03177"/>
    </source>
</evidence>
<keyword evidence="4" id="KW-0509">mRNA transport</keyword>
<keyword evidence="3" id="KW-0813">Transport</keyword>
<dbReference type="Pfam" id="PF08801">
    <property type="entry name" value="Nucleoporin_N"/>
    <property type="match status" value="1"/>
</dbReference>
<gene>
    <name evidence="11" type="ORF">A1Q1_03041</name>
</gene>
<evidence type="ECO:0000256" key="5">
    <source>
        <dbReference type="ARBA" id="ARBA00022927"/>
    </source>
</evidence>
<keyword evidence="7" id="KW-0539">Nucleus</keyword>
<evidence type="ECO:0000256" key="3">
    <source>
        <dbReference type="ARBA" id="ARBA00022448"/>
    </source>
</evidence>
<evidence type="ECO:0000256" key="2">
    <source>
        <dbReference type="ARBA" id="ARBA00005569"/>
    </source>
</evidence>
<dbReference type="Proteomes" id="UP000002748">
    <property type="component" value="Unassembled WGS sequence"/>
</dbReference>
<evidence type="ECO:0000256" key="7">
    <source>
        <dbReference type="ARBA" id="ARBA00023242"/>
    </source>
</evidence>
<feature type="compositionally biased region" description="Polar residues" evidence="8">
    <location>
        <begin position="21"/>
        <end position="52"/>
    </location>
</feature>
<dbReference type="HOGENOM" id="CLU_008112_0_0_1"/>
<dbReference type="EMBL" id="ALBS01000217">
    <property type="protein sequence ID" value="EJT48003.1"/>
    <property type="molecule type" value="Genomic_DNA"/>
</dbReference>
<feature type="region of interest" description="Disordered" evidence="8">
    <location>
        <begin position="1"/>
        <end position="62"/>
    </location>
</feature>
<keyword evidence="5" id="KW-0653">Protein transport</keyword>
<evidence type="ECO:0008006" key="13">
    <source>
        <dbReference type="Google" id="ProtNLM"/>
    </source>
</evidence>
<evidence type="ECO:0000313" key="12">
    <source>
        <dbReference type="Proteomes" id="UP000002748"/>
    </source>
</evidence>
<dbReference type="SUPFAM" id="SSF117289">
    <property type="entry name" value="Nucleoporin domain"/>
    <property type="match status" value="1"/>
</dbReference>
<dbReference type="InterPro" id="IPR014908">
    <property type="entry name" value="Nucleoporin_Nup133/Nup155_N"/>
</dbReference>
<proteinExistence type="inferred from homology"/>
<accession>J5QLU5</accession>
<dbReference type="GO" id="GO:0000972">
    <property type="term" value="P:transcription-dependent tethering of RNA polymerase II gene DNA at nuclear periphery"/>
    <property type="evidence" value="ECO:0007669"/>
    <property type="project" value="TreeGrafter"/>
</dbReference>
<dbReference type="OrthoDB" id="103454at2759"/>
<dbReference type="GO" id="GO:0017056">
    <property type="term" value="F:structural constituent of nuclear pore"/>
    <property type="evidence" value="ECO:0007669"/>
    <property type="project" value="InterPro"/>
</dbReference>
<dbReference type="AlphaFoldDB" id="J5QLU5"/>
<dbReference type="InterPro" id="IPR007187">
    <property type="entry name" value="Nucleoporin_Nup133/Nup155_C"/>
</dbReference>
<comment type="subcellular location">
    <subcellularLocation>
        <location evidence="1">Nucleus envelope</location>
    </subcellularLocation>
</comment>
<dbReference type="GO" id="GO:0016973">
    <property type="term" value="P:poly(A)+ mRNA export from nucleus"/>
    <property type="evidence" value="ECO:0007669"/>
    <property type="project" value="TreeGrafter"/>
</dbReference>
<dbReference type="GO" id="GO:0006606">
    <property type="term" value="P:protein import into nucleus"/>
    <property type="evidence" value="ECO:0007669"/>
    <property type="project" value="TreeGrafter"/>
</dbReference>
<evidence type="ECO:0000256" key="4">
    <source>
        <dbReference type="ARBA" id="ARBA00022816"/>
    </source>
</evidence>
<evidence type="ECO:0000256" key="8">
    <source>
        <dbReference type="SAM" id="MobiDB-lite"/>
    </source>
</evidence>
<dbReference type="InterPro" id="IPR015943">
    <property type="entry name" value="WD40/YVTN_repeat-like_dom_sf"/>
</dbReference>
<dbReference type="KEGG" id="tasa:A1Q1_03041"/>
<evidence type="ECO:0000259" key="10">
    <source>
        <dbReference type="Pfam" id="PF08801"/>
    </source>
</evidence>
<dbReference type="RefSeq" id="XP_014179745.1">
    <property type="nucleotide sequence ID" value="XM_014324270.1"/>
</dbReference>
<organism evidence="11 12">
    <name type="scientific">Trichosporon asahii var. asahii (strain ATCC 90039 / CBS 2479 / JCM 2466 / KCTC 7840 / NBRC 103889/ NCYC 2677 / UAMH 7654)</name>
    <name type="common">Yeast</name>
    <dbReference type="NCBI Taxonomy" id="1186058"/>
    <lineage>
        <taxon>Eukaryota</taxon>
        <taxon>Fungi</taxon>
        <taxon>Dikarya</taxon>
        <taxon>Basidiomycota</taxon>
        <taxon>Agaricomycotina</taxon>
        <taxon>Tremellomycetes</taxon>
        <taxon>Trichosporonales</taxon>
        <taxon>Trichosporonaceae</taxon>
        <taxon>Trichosporon</taxon>
    </lineage>
</organism>
<feature type="domain" description="Nucleoporin Nup133/Nup155-like N-terminal" evidence="10">
    <location>
        <begin position="78"/>
        <end position="332"/>
    </location>
</feature>
<dbReference type="GeneID" id="25986554"/>
<feature type="region of interest" description="Disordered" evidence="8">
    <location>
        <begin position="565"/>
        <end position="585"/>
    </location>
</feature>
<dbReference type="GO" id="GO:0031080">
    <property type="term" value="C:nuclear pore outer ring"/>
    <property type="evidence" value="ECO:0007669"/>
    <property type="project" value="TreeGrafter"/>
</dbReference>
<dbReference type="InterPro" id="IPR037624">
    <property type="entry name" value="Nup133-like"/>
</dbReference>
<keyword evidence="6" id="KW-0811">Translocation</keyword>
<protein>
    <recommendedName>
        <fullName evidence="13">Nucleoporin Nup133/Nup155-like C-terminal domain-containing protein</fullName>
    </recommendedName>
</protein>
<evidence type="ECO:0000313" key="11">
    <source>
        <dbReference type="EMBL" id="EJT48003.1"/>
    </source>
</evidence>
<dbReference type="Pfam" id="PF03177">
    <property type="entry name" value="Nucleoporin_C"/>
    <property type="match status" value="1"/>
</dbReference>
<sequence>MFSSPARPTPRRGLRMRESLSRSAFDNASVQTRSRLGSVRQLSPASSGGESTRTVRHQDNDEVYWSRDERHSVISNGPLPSEVSNLVNDPDFDFIVEGATGQIDSGSGFALVSTPTRCFAWNYAKKTHSSPTVYTFPTPIPSRSHLPNIPPALAAFYGARAAEPGLVLVSATGEVRLWESMSLALANVQRFQSIELPLGSDDFAEHIYRLDDANFVVTTTSSAAFRLSVVNHGGRLVPTAQPFTRPGGLFNRASPIIFDSSERTGIVAVTPVPGGVCLLGKSTLQAWEIGPDGYAKFATLVSYSRNSGSSDHSRSHNSHSIVLFDFNASTNTVTIDKIVQISYLAMAFVHFADAIVMASLSNVPYEDTVRLKDSRNLFLGAGNGRSGASLVAMARLGGIMTIDVYAGSAQAPRLLIPQDSRRRLESHAEKIKAAIDLWDYQNRLMDLLADSIQILMNQLGVGAGDEDVVRLFFRTQVLRLDRLLEIVFQTFQAAIQAAGQNTDLSDWILEANRIFIVRDADTTVYQVDRERPSVELWTASDAIIDDLDALYSATQRLIKDRTRQMGSVVDEPAPQNASTQLARQQRDQATLKMQMAQLAAALCENMEDKLRTNATASPSPSAGTTSSLESSARSAYALAEHHRDFPTLVYLTHNSASSEGPARIEMYIEKYGQDFAFVLYQWYIDQGKLYDLLSQDEVYGRLLSAFFAAHPHPELSWIHSIAIKDYGGAATALQAVEEDTTSLAQKHLQASLGKLAAVADGKARGQTLQIEELDDSLDLINTENALREHINETAPGSGHPKKANAKKYVAGLKLSYPAFEQVLERQVGALLDGDALDVEGLVDVLTLTMGRDDDAAIALERLAHAPLPEGRKQVALISTWRRVYTHDDWANLTKTAGRSEEAQRNLQRQTATYRTLRALKELPDQLPSSFTSLSPKIAAQPPLMEEIKARFPELPNSAHEALMADHEAEIEALQKGVSDGLAEGVKAITELVDSDMQQDAEGDVSM</sequence>
<evidence type="ECO:0000256" key="6">
    <source>
        <dbReference type="ARBA" id="ARBA00023010"/>
    </source>
</evidence>
<dbReference type="PANTHER" id="PTHR13405:SF11">
    <property type="entry name" value="NUCLEAR PORE COMPLEX PROTEIN NUP133"/>
    <property type="match status" value="1"/>
</dbReference>
<dbReference type="Gene3D" id="1.20.58.1380">
    <property type="match status" value="1"/>
</dbReference>